<dbReference type="Gene3D" id="1.10.3210.10">
    <property type="entry name" value="Hypothetical protein af1432"/>
    <property type="match status" value="1"/>
</dbReference>
<dbReference type="SUPFAM" id="SSF52242">
    <property type="entry name" value="Cobalamin (vitamin B12)-binding domain"/>
    <property type="match status" value="1"/>
</dbReference>
<dbReference type="PANTHER" id="PTHR43155:SF2">
    <property type="entry name" value="CYCLIC DI-GMP PHOSPHODIESTERASE PA4108"/>
    <property type="match status" value="1"/>
</dbReference>
<protein>
    <submittedName>
        <fullName evidence="2">HD domain-containing phosphohydrolase</fullName>
    </submittedName>
</protein>
<dbReference type="InterPro" id="IPR006675">
    <property type="entry name" value="HDIG_dom"/>
</dbReference>
<dbReference type="Proteomes" id="UP001597458">
    <property type="component" value="Unassembled WGS sequence"/>
</dbReference>
<dbReference type="InterPro" id="IPR037522">
    <property type="entry name" value="HD_GYP_dom"/>
</dbReference>
<evidence type="ECO:0000313" key="3">
    <source>
        <dbReference type="Proteomes" id="UP001597458"/>
    </source>
</evidence>
<dbReference type="PROSITE" id="PS51832">
    <property type="entry name" value="HD_GYP"/>
    <property type="match status" value="1"/>
</dbReference>
<keyword evidence="3" id="KW-1185">Reference proteome</keyword>
<evidence type="ECO:0000259" key="1">
    <source>
        <dbReference type="PROSITE" id="PS51832"/>
    </source>
</evidence>
<comment type="caution">
    <text evidence="2">The sequence shown here is derived from an EMBL/GenBank/DDBJ whole genome shotgun (WGS) entry which is preliminary data.</text>
</comment>
<dbReference type="Pfam" id="PF13487">
    <property type="entry name" value="HD_5"/>
    <property type="match status" value="1"/>
</dbReference>
<dbReference type="InterPro" id="IPR036724">
    <property type="entry name" value="Cobalamin-bd_sf"/>
</dbReference>
<accession>A0ABW5PMW5</accession>
<reference evidence="3" key="1">
    <citation type="journal article" date="2019" name="Int. J. Syst. Evol. Microbiol.">
        <title>The Global Catalogue of Microorganisms (GCM) 10K type strain sequencing project: providing services to taxonomists for standard genome sequencing and annotation.</title>
        <authorList>
            <consortium name="The Broad Institute Genomics Platform"/>
            <consortium name="The Broad Institute Genome Sequencing Center for Infectious Disease"/>
            <person name="Wu L."/>
            <person name="Ma J."/>
        </authorList>
    </citation>
    <scope>NUCLEOTIDE SEQUENCE [LARGE SCALE GENOMIC DNA]</scope>
    <source>
        <strain evidence="3">TISTR 2241</strain>
    </source>
</reference>
<dbReference type="RefSeq" id="WP_141191059.1">
    <property type="nucleotide sequence ID" value="NZ_JBHUMR010000001.1"/>
</dbReference>
<dbReference type="CDD" id="cd00077">
    <property type="entry name" value="HDc"/>
    <property type="match status" value="1"/>
</dbReference>
<sequence length="583" mass="66959">MSQIQTSQLIEGMFLYKDVFINSTILFKAGTLVTSAIIDELNELGIESVVIDNKRPILKYEGLHNRSTTDARGFALSEEFSQHFSLIASELRYGRALNAENTYQWIKSLYIYLLSDPTVAQLIRDLKQWNIYTFNHSLDVFVLGALLAKISNMKNVETFALGCLLHDIGKMYTPRTILDKKGKLTEHEYGIIKDHPVDGANMLEKLGFPQTVVKLARSHHERLDKSGYPYHASASELDKDIRIIMIIDVYSALTLKRAYRKPVPATQALEIILKDSDKQYDVNQCYDLINLLRLYPQMTEVILSDGRQGTITYDNGSSEMLPIVKLKDKNKIIQLPRNLSTTITSVVGWKKSLVKEKGKQNWYDFIFSLINNTKMETLRLFDILSDSKRVEDIYIDIIEKAMNEIQHAVDKKQILKADQLVAMYSLLHLLDFKMVDFIGTIRQKNAVIVANIEGLNNRLPLRMVNDLMEINGMKTMYLGEVNQLEDIIQLMKAKKLHTLALSLTKEESILPMKQHINMFIKFDPHIRILVHGEKSKYLRETYSNLNNVVLTEDIPEFICVLNNNTLFNNKDQYKKTGSSSRHP</sequence>
<dbReference type="EMBL" id="JBHUMR010000001">
    <property type="protein sequence ID" value="MFD2615817.1"/>
    <property type="molecule type" value="Genomic_DNA"/>
</dbReference>
<dbReference type="SUPFAM" id="SSF109604">
    <property type="entry name" value="HD-domain/PDEase-like"/>
    <property type="match status" value="1"/>
</dbReference>
<dbReference type="Gene3D" id="3.40.50.280">
    <property type="entry name" value="Cobalamin-binding domain"/>
    <property type="match status" value="1"/>
</dbReference>
<gene>
    <name evidence="2" type="ORF">ACFSTF_00465</name>
</gene>
<feature type="domain" description="HD-GYP" evidence="1">
    <location>
        <begin position="105"/>
        <end position="304"/>
    </location>
</feature>
<dbReference type="InterPro" id="IPR003607">
    <property type="entry name" value="HD/PDEase_dom"/>
</dbReference>
<proteinExistence type="predicted"/>
<organism evidence="2 3">
    <name type="scientific">Terrilactibacillus laevilacticus</name>
    <dbReference type="NCBI Taxonomy" id="1380157"/>
    <lineage>
        <taxon>Bacteria</taxon>
        <taxon>Bacillati</taxon>
        <taxon>Bacillota</taxon>
        <taxon>Bacilli</taxon>
        <taxon>Bacillales</taxon>
        <taxon>Bacillaceae</taxon>
        <taxon>Terrilactibacillus</taxon>
    </lineage>
</organism>
<dbReference type="SMART" id="SM00471">
    <property type="entry name" value="HDc"/>
    <property type="match status" value="1"/>
</dbReference>
<dbReference type="PANTHER" id="PTHR43155">
    <property type="entry name" value="CYCLIC DI-GMP PHOSPHODIESTERASE PA4108-RELATED"/>
    <property type="match status" value="1"/>
</dbReference>
<name>A0ABW5PMW5_9BACI</name>
<evidence type="ECO:0000313" key="2">
    <source>
        <dbReference type="EMBL" id="MFD2615817.1"/>
    </source>
</evidence>
<dbReference type="NCBIfam" id="TIGR00277">
    <property type="entry name" value="HDIG"/>
    <property type="match status" value="1"/>
</dbReference>